<feature type="transmembrane region" description="Helical" evidence="6">
    <location>
        <begin position="105"/>
        <end position="123"/>
    </location>
</feature>
<protein>
    <submittedName>
        <fullName evidence="7">Lysoplasmalogenase family protein</fullName>
    </submittedName>
</protein>
<keyword evidence="4 6" id="KW-1133">Transmembrane helix</keyword>
<evidence type="ECO:0000256" key="2">
    <source>
        <dbReference type="ARBA" id="ARBA00007375"/>
    </source>
</evidence>
<feature type="transmembrane region" description="Helical" evidence="6">
    <location>
        <begin position="40"/>
        <end position="68"/>
    </location>
</feature>
<reference evidence="7" key="1">
    <citation type="submission" date="2024-07" db="EMBL/GenBank/DDBJ databases">
        <authorList>
            <person name="fu j."/>
        </authorList>
    </citation>
    <scope>NUCLEOTIDE SEQUENCE</scope>
    <source>
        <strain evidence="7">P10A9</strain>
    </source>
</reference>
<dbReference type="Pfam" id="PF07947">
    <property type="entry name" value="YhhN"/>
    <property type="match status" value="1"/>
</dbReference>
<dbReference type="PANTHER" id="PTHR31885:SF6">
    <property type="entry name" value="GH04784P"/>
    <property type="match status" value="1"/>
</dbReference>
<feature type="transmembrane region" description="Helical" evidence="6">
    <location>
        <begin position="135"/>
        <end position="156"/>
    </location>
</feature>
<feature type="transmembrane region" description="Helical" evidence="6">
    <location>
        <begin position="80"/>
        <end position="99"/>
    </location>
</feature>
<evidence type="ECO:0000256" key="1">
    <source>
        <dbReference type="ARBA" id="ARBA00004141"/>
    </source>
</evidence>
<name>A0AB39L0S2_9MICC</name>
<sequence length="211" mass="21692">MTPLVWVLAGAAALASLVDWRATARGADRVRHRTKPAPMVLLIGAAAAVQPWHGWTQVLLLAAFAASLAGDVLLLPGRPLGPGLAAFLGAHVAFVAAFVTQASSVAGTLFAAAMLVVVLPLAAPPLLRAVRRQSPGLSIPVGTYIAALAALALTAGTTGSPWALGGAALFLASDLLLGWRAFVGPVLKEWHVMATYHVAQFAFLVWLAGLS</sequence>
<evidence type="ECO:0000313" key="7">
    <source>
        <dbReference type="EMBL" id="XDP44572.1"/>
    </source>
</evidence>
<evidence type="ECO:0000256" key="5">
    <source>
        <dbReference type="ARBA" id="ARBA00023136"/>
    </source>
</evidence>
<dbReference type="AlphaFoldDB" id="A0AB39L0S2"/>
<gene>
    <name evidence="7" type="ORF">AB5L97_15030</name>
</gene>
<proteinExistence type="inferred from homology"/>
<comment type="subcellular location">
    <subcellularLocation>
        <location evidence="1">Membrane</location>
        <topology evidence="1">Multi-pass membrane protein</topology>
    </subcellularLocation>
</comment>
<feature type="transmembrane region" description="Helical" evidence="6">
    <location>
        <begin position="190"/>
        <end position="209"/>
    </location>
</feature>
<dbReference type="GO" id="GO:0016020">
    <property type="term" value="C:membrane"/>
    <property type="evidence" value="ECO:0007669"/>
    <property type="project" value="UniProtKB-SubCell"/>
</dbReference>
<dbReference type="RefSeq" id="WP_369045257.1">
    <property type="nucleotide sequence ID" value="NZ_CP163302.1"/>
</dbReference>
<evidence type="ECO:0000256" key="6">
    <source>
        <dbReference type="SAM" id="Phobius"/>
    </source>
</evidence>
<dbReference type="PANTHER" id="PTHR31885">
    <property type="entry name" value="GH04784P"/>
    <property type="match status" value="1"/>
</dbReference>
<dbReference type="EMBL" id="CP163302">
    <property type="protein sequence ID" value="XDP44572.1"/>
    <property type="molecule type" value="Genomic_DNA"/>
</dbReference>
<keyword evidence="3 6" id="KW-0812">Transmembrane</keyword>
<dbReference type="InterPro" id="IPR012506">
    <property type="entry name" value="TMEM86B-like"/>
</dbReference>
<comment type="similarity">
    <text evidence="2">Belongs to the TMEM86 family.</text>
</comment>
<evidence type="ECO:0000256" key="3">
    <source>
        <dbReference type="ARBA" id="ARBA00022692"/>
    </source>
</evidence>
<accession>A0AB39L0S2</accession>
<organism evidence="7">
    <name type="scientific">Sinomonas puerhi</name>
    <dbReference type="NCBI Taxonomy" id="3238584"/>
    <lineage>
        <taxon>Bacteria</taxon>
        <taxon>Bacillati</taxon>
        <taxon>Actinomycetota</taxon>
        <taxon>Actinomycetes</taxon>
        <taxon>Micrococcales</taxon>
        <taxon>Micrococcaceae</taxon>
        <taxon>Sinomonas</taxon>
    </lineage>
</organism>
<feature type="transmembrane region" description="Helical" evidence="6">
    <location>
        <begin position="162"/>
        <end position="183"/>
    </location>
</feature>
<evidence type="ECO:0000256" key="4">
    <source>
        <dbReference type="ARBA" id="ARBA00022989"/>
    </source>
</evidence>
<dbReference type="KEGG" id="spue:AB5L97_15030"/>
<dbReference type="GO" id="GO:0016787">
    <property type="term" value="F:hydrolase activity"/>
    <property type="evidence" value="ECO:0007669"/>
    <property type="project" value="TreeGrafter"/>
</dbReference>
<keyword evidence="5 6" id="KW-0472">Membrane</keyword>